<dbReference type="PRINTS" id="PR00105">
    <property type="entry name" value="C5METTRFRASE"/>
</dbReference>
<evidence type="ECO:0000313" key="8">
    <source>
        <dbReference type="Proteomes" id="UP000267081"/>
    </source>
</evidence>
<keyword evidence="8" id="KW-1185">Reference proteome</keyword>
<evidence type="ECO:0000256" key="4">
    <source>
        <dbReference type="ARBA" id="ARBA00022691"/>
    </source>
</evidence>
<sequence>MFTENEQVVEGFAGPGGWSQGLRMAGFSGRARGVELNADACATARAAGHERVRGDVAAVDVRLFGPVDGVVLSPPCPGLSVAGARKGLGDRPAIADRMTAFAAGDVPPAVAWADPRSPLTAEPLRWVRALAPRWVALEQVRAGLPLWEHAAELLTQLGYRVWCGVLAAEDYGVPQTRRRAVLMARRDGRPVERPCVTSPVPVSMADALGWGGAVLVSNYGTGGDPKRRGRRPMTAPAFTVTGRCGRNKWEHPDGTRRPLTLAEAGQLQGFPADYPWRGDVTARQQQIGDAMPPPLAAAVLAPLLARAAVPVPAAA</sequence>
<dbReference type="Proteomes" id="UP000267081">
    <property type="component" value="Unassembled WGS sequence"/>
</dbReference>
<dbReference type="Pfam" id="PF00145">
    <property type="entry name" value="DNA_methylase"/>
    <property type="match status" value="3"/>
</dbReference>
<keyword evidence="5" id="KW-0680">Restriction system</keyword>
<dbReference type="PANTHER" id="PTHR10629:SF52">
    <property type="entry name" value="DNA (CYTOSINE-5)-METHYLTRANSFERASE 1"/>
    <property type="match status" value="1"/>
</dbReference>
<protein>
    <recommendedName>
        <fullName evidence="1">DNA (cytosine-5-)-methyltransferase</fullName>
        <ecNumber evidence="1">2.1.1.37</ecNumber>
    </recommendedName>
</protein>
<name>A0A3R9DL51_9PSEU</name>
<dbReference type="GO" id="GO:0003886">
    <property type="term" value="F:DNA (cytosine-5-)-methyltransferase activity"/>
    <property type="evidence" value="ECO:0007669"/>
    <property type="project" value="UniProtKB-EC"/>
</dbReference>
<comment type="similarity">
    <text evidence="6">Belongs to the class I-like SAM-binding methyltransferase superfamily. C5-methyltransferase family.</text>
</comment>
<dbReference type="PANTHER" id="PTHR10629">
    <property type="entry name" value="CYTOSINE-SPECIFIC METHYLTRANSFERASE"/>
    <property type="match status" value="1"/>
</dbReference>
<dbReference type="InterPro" id="IPR001525">
    <property type="entry name" value="C5_MeTfrase"/>
</dbReference>
<organism evidence="7 8">
    <name type="scientific">Amycolatopsis eburnea</name>
    <dbReference type="NCBI Taxonomy" id="2267691"/>
    <lineage>
        <taxon>Bacteria</taxon>
        <taxon>Bacillati</taxon>
        <taxon>Actinomycetota</taxon>
        <taxon>Actinomycetes</taxon>
        <taxon>Pseudonocardiales</taxon>
        <taxon>Pseudonocardiaceae</taxon>
        <taxon>Amycolatopsis</taxon>
    </lineage>
</organism>
<dbReference type="GO" id="GO:0009307">
    <property type="term" value="P:DNA restriction-modification system"/>
    <property type="evidence" value="ECO:0007669"/>
    <property type="project" value="UniProtKB-KW"/>
</dbReference>
<dbReference type="GO" id="GO:0044027">
    <property type="term" value="P:negative regulation of gene expression via chromosomal CpG island methylation"/>
    <property type="evidence" value="ECO:0007669"/>
    <property type="project" value="TreeGrafter"/>
</dbReference>
<dbReference type="InterPro" id="IPR029063">
    <property type="entry name" value="SAM-dependent_MTases_sf"/>
</dbReference>
<dbReference type="OrthoDB" id="9813719at2"/>
<keyword evidence="2 6" id="KW-0489">Methyltransferase</keyword>
<feature type="active site" evidence="6">
    <location>
        <position position="76"/>
    </location>
</feature>
<dbReference type="GO" id="GO:0032259">
    <property type="term" value="P:methylation"/>
    <property type="evidence" value="ECO:0007669"/>
    <property type="project" value="UniProtKB-KW"/>
</dbReference>
<evidence type="ECO:0000256" key="5">
    <source>
        <dbReference type="ARBA" id="ARBA00022747"/>
    </source>
</evidence>
<dbReference type="PROSITE" id="PS00094">
    <property type="entry name" value="C5_MTASE_1"/>
    <property type="match status" value="1"/>
</dbReference>
<dbReference type="RefSeq" id="WP_125309375.1">
    <property type="nucleotide sequence ID" value="NZ_RSEC01000036.1"/>
</dbReference>
<keyword evidence="4 6" id="KW-0949">S-adenosyl-L-methionine</keyword>
<dbReference type="InterPro" id="IPR050390">
    <property type="entry name" value="C5-Methyltransferase"/>
</dbReference>
<reference evidence="7 8" key="1">
    <citation type="submission" date="2018-12" db="EMBL/GenBank/DDBJ databases">
        <title>Amycolatopsis eburnea sp. nov. actinomycete associate with arbuscular mycorrhiza fungal spore.</title>
        <authorList>
            <person name="Lumyong S."/>
            <person name="Chaiya L."/>
        </authorList>
    </citation>
    <scope>NUCLEOTIDE SEQUENCE [LARGE SCALE GENOMIC DNA]</scope>
    <source>
        <strain evidence="7 8">GLM-1</strain>
    </source>
</reference>
<evidence type="ECO:0000256" key="3">
    <source>
        <dbReference type="ARBA" id="ARBA00022679"/>
    </source>
</evidence>
<dbReference type="Gene3D" id="3.40.50.150">
    <property type="entry name" value="Vaccinia Virus protein VP39"/>
    <property type="match status" value="1"/>
</dbReference>
<dbReference type="EC" id="2.1.1.37" evidence="1"/>
<gene>
    <name evidence="7" type="ORF">EIY87_18010</name>
</gene>
<evidence type="ECO:0000256" key="1">
    <source>
        <dbReference type="ARBA" id="ARBA00011975"/>
    </source>
</evidence>
<dbReference type="SUPFAM" id="SSF53335">
    <property type="entry name" value="S-adenosyl-L-methionine-dependent methyltransferases"/>
    <property type="match status" value="1"/>
</dbReference>
<proteinExistence type="inferred from homology"/>
<keyword evidence="3 6" id="KW-0808">Transferase</keyword>
<dbReference type="AlphaFoldDB" id="A0A3R9DL51"/>
<comment type="caution">
    <text evidence="7">The sequence shown here is derived from an EMBL/GenBank/DDBJ whole genome shotgun (WGS) entry which is preliminary data.</text>
</comment>
<dbReference type="GO" id="GO:0003677">
    <property type="term" value="F:DNA binding"/>
    <property type="evidence" value="ECO:0007669"/>
    <property type="project" value="TreeGrafter"/>
</dbReference>
<evidence type="ECO:0000313" key="7">
    <source>
        <dbReference type="EMBL" id="RSD20105.1"/>
    </source>
</evidence>
<dbReference type="Gene3D" id="3.90.120.10">
    <property type="entry name" value="DNA Methylase, subunit A, domain 2"/>
    <property type="match status" value="1"/>
</dbReference>
<dbReference type="InterPro" id="IPR018117">
    <property type="entry name" value="C5_DNA_meth_AS"/>
</dbReference>
<evidence type="ECO:0000256" key="2">
    <source>
        <dbReference type="ARBA" id="ARBA00022603"/>
    </source>
</evidence>
<evidence type="ECO:0000256" key="6">
    <source>
        <dbReference type="PROSITE-ProRule" id="PRU01016"/>
    </source>
</evidence>
<dbReference type="PROSITE" id="PS51679">
    <property type="entry name" value="SAM_MT_C5"/>
    <property type="match status" value="1"/>
</dbReference>
<accession>A0A3R9DL51</accession>
<dbReference type="EMBL" id="RSEC01000036">
    <property type="protein sequence ID" value="RSD20105.1"/>
    <property type="molecule type" value="Genomic_DNA"/>
</dbReference>